<dbReference type="Proteomes" id="UP001302812">
    <property type="component" value="Unassembled WGS sequence"/>
</dbReference>
<keyword evidence="2" id="KW-1133">Transmembrane helix</keyword>
<name>A0AAN6YUD1_9PEZI</name>
<evidence type="ECO:0000313" key="3">
    <source>
        <dbReference type="EMBL" id="KAK4113409.1"/>
    </source>
</evidence>
<sequence length="97" mass="11186">MQRETESDTIRVPRYQGYTLFLSPSLGLSVVCPITTATLIILITVTAPFKATYSHSSRHSRRFELELLRRRRCRKNQGSPYIPLRQGTLTRSHQPVK</sequence>
<keyword evidence="4" id="KW-1185">Reference proteome</keyword>
<organism evidence="3 4">
    <name type="scientific">Canariomyces notabilis</name>
    <dbReference type="NCBI Taxonomy" id="2074819"/>
    <lineage>
        <taxon>Eukaryota</taxon>
        <taxon>Fungi</taxon>
        <taxon>Dikarya</taxon>
        <taxon>Ascomycota</taxon>
        <taxon>Pezizomycotina</taxon>
        <taxon>Sordariomycetes</taxon>
        <taxon>Sordariomycetidae</taxon>
        <taxon>Sordariales</taxon>
        <taxon>Chaetomiaceae</taxon>
        <taxon>Canariomyces</taxon>
    </lineage>
</organism>
<feature type="region of interest" description="Disordered" evidence="1">
    <location>
        <begin position="76"/>
        <end position="97"/>
    </location>
</feature>
<feature type="compositionally biased region" description="Polar residues" evidence="1">
    <location>
        <begin position="87"/>
        <end position="97"/>
    </location>
</feature>
<protein>
    <submittedName>
        <fullName evidence="3">Uncharacterized protein</fullName>
    </submittedName>
</protein>
<evidence type="ECO:0000313" key="4">
    <source>
        <dbReference type="Proteomes" id="UP001302812"/>
    </source>
</evidence>
<dbReference type="RefSeq" id="XP_064670979.1">
    <property type="nucleotide sequence ID" value="XM_064810325.1"/>
</dbReference>
<gene>
    <name evidence="3" type="ORF">N656DRAFT_616478</name>
</gene>
<reference evidence="3" key="1">
    <citation type="journal article" date="2023" name="Mol. Phylogenet. Evol.">
        <title>Genome-scale phylogeny and comparative genomics of the fungal order Sordariales.</title>
        <authorList>
            <person name="Hensen N."/>
            <person name="Bonometti L."/>
            <person name="Westerberg I."/>
            <person name="Brannstrom I.O."/>
            <person name="Guillou S."/>
            <person name="Cros-Aarteil S."/>
            <person name="Calhoun S."/>
            <person name="Haridas S."/>
            <person name="Kuo A."/>
            <person name="Mondo S."/>
            <person name="Pangilinan J."/>
            <person name="Riley R."/>
            <person name="LaButti K."/>
            <person name="Andreopoulos B."/>
            <person name="Lipzen A."/>
            <person name="Chen C."/>
            <person name="Yan M."/>
            <person name="Daum C."/>
            <person name="Ng V."/>
            <person name="Clum A."/>
            <person name="Steindorff A."/>
            <person name="Ohm R.A."/>
            <person name="Martin F."/>
            <person name="Silar P."/>
            <person name="Natvig D.O."/>
            <person name="Lalanne C."/>
            <person name="Gautier V."/>
            <person name="Ament-Velasquez S.L."/>
            <person name="Kruys A."/>
            <person name="Hutchinson M.I."/>
            <person name="Powell A.J."/>
            <person name="Barry K."/>
            <person name="Miller A.N."/>
            <person name="Grigoriev I.V."/>
            <person name="Debuchy R."/>
            <person name="Gladieux P."/>
            <person name="Hiltunen Thoren M."/>
            <person name="Johannesson H."/>
        </authorList>
    </citation>
    <scope>NUCLEOTIDE SEQUENCE</scope>
    <source>
        <strain evidence="3">CBS 508.74</strain>
    </source>
</reference>
<comment type="caution">
    <text evidence="3">The sequence shown here is derived from an EMBL/GenBank/DDBJ whole genome shotgun (WGS) entry which is preliminary data.</text>
</comment>
<feature type="transmembrane region" description="Helical" evidence="2">
    <location>
        <begin position="26"/>
        <end position="49"/>
    </location>
</feature>
<accession>A0AAN6YUD1</accession>
<evidence type="ECO:0000256" key="2">
    <source>
        <dbReference type="SAM" id="Phobius"/>
    </source>
</evidence>
<dbReference type="EMBL" id="MU853339">
    <property type="protein sequence ID" value="KAK4113409.1"/>
    <property type="molecule type" value="Genomic_DNA"/>
</dbReference>
<dbReference type="AlphaFoldDB" id="A0AAN6YUD1"/>
<proteinExistence type="predicted"/>
<keyword evidence="2" id="KW-0472">Membrane</keyword>
<dbReference type="GeneID" id="89934450"/>
<evidence type="ECO:0000256" key="1">
    <source>
        <dbReference type="SAM" id="MobiDB-lite"/>
    </source>
</evidence>
<keyword evidence="2" id="KW-0812">Transmembrane</keyword>
<reference evidence="3" key="2">
    <citation type="submission" date="2023-05" db="EMBL/GenBank/DDBJ databases">
        <authorList>
            <consortium name="Lawrence Berkeley National Laboratory"/>
            <person name="Steindorff A."/>
            <person name="Hensen N."/>
            <person name="Bonometti L."/>
            <person name="Westerberg I."/>
            <person name="Brannstrom I.O."/>
            <person name="Guillou S."/>
            <person name="Cros-Aarteil S."/>
            <person name="Calhoun S."/>
            <person name="Haridas S."/>
            <person name="Kuo A."/>
            <person name="Mondo S."/>
            <person name="Pangilinan J."/>
            <person name="Riley R."/>
            <person name="Labutti K."/>
            <person name="Andreopoulos B."/>
            <person name="Lipzen A."/>
            <person name="Chen C."/>
            <person name="Yanf M."/>
            <person name="Daum C."/>
            <person name="Ng V."/>
            <person name="Clum A."/>
            <person name="Ohm R."/>
            <person name="Martin F."/>
            <person name="Silar P."/>
            <person name="Natvig D."/>
            <person name="Lalanne C."/>
            <person name="Gautier V."/>
            <person name="Ament-Velasquez S.L."/>
            <person name="Kruys A."/>
            <person name="Hutchinson M.I."/>
            <person name="Powell A.J."/>
            <person name="Barry K."/>
            <person name="Miller A.N."/>
            <person name="Grigoriev I.V."/>
            <person name="Debuchy R."/>
            <person name="Gladieux P."/>
            <person name="Thoren M.H."/>
            <person name="Johannesson H."/>
        </authorList>
    </citation>
    <scope>NUCLEOTIDE SEQUENCE</scope>
    <source>
        <strain evidence="3">CBS 508.74</strain>
    </source>
</reference>